<dbReference type="Proteomes" id="UP001059596">
    <property type="component" value="Unassembled WGS sequence"/>
</dbReference>
<protein>
    <submittedName>
        <fullName evidence="2">Uncharacterized protein</fullName>
    </submittedName>
</protein>
<keyword evidence="3" id="KW-1185">Reference proteome</keyword>
<proteinExistence type="predicted"/>
<reference evidence="2" key="1">
    <citation type="journal article" date="2023" name="Genome Biol. Evol.">
        <title>Long-read-based Genome Assembly of Drosophila gunungcola Reveals Fewer Chemosensory Genes in Flower-breeding Species.</title>
        <authorList>
            <person name="Negi A."/>
            <person name="Liao B.Y."/>
            <person name="Yeh S.D."/>
        </authorList>
    </citation>
    <scope>NUCLEOTIDE SEQUENCE</scope>
    <source>
        <strain evidence="2">Sukarami</strain>
    </source>
</reference>
<feature type="compositionally biased region" description="Polar residues" evidence="1">
    <location>
        <begin position="161"/>
        <end position="170"/>
    </location>
</feature>
<evidence type="ECO:0000313" key="2">
    <source>
        <dbReference type="EMBL" id="KAI8034635.1"/>
    </source>
</evidence>
<feature type="region of interest" description="Disordered" evidence="1">
    <location>
        <begin position="126"/>
        <end position="170"/>
    </location>
</feature>
<feature type="compositionally biased region" description="Low complexity" evidence="1">
    <location>
        <begin position="126"/>
        <end position="150"/>
    </location>
</feature>
<sequence>VLSRKLKPHLVADTVKQYISRAQRTTKKGSQEQQNMEFLRGVYAFMQVDYSGNGYGNGSGGYEATLTTLASDNPEPAAITESGNNNARSITDIEKEAATEAAATAAGEAEVLWPNLIACCSATTISTTSSASASARASTSTSDSSSSRSDPAQKRRLPGTKASTNKPRDS</sequence>
<dbReference type="AlphaFoldDB" id="A0A9P9YDC6"/>
<evidence type="ECO:0000313" key="3">
    <source>
        <dbReference type="Proteomes" id="UP001059596"/>
    </source>
</evidence>
<comment type="caution">
    <text evidence="2">The sequence shown here is derived from an EMBL/GenBank/DDBJ whole genome shotgun (WGS) entry which is preliminary data.</text>
</comment>
<organism evidence="2 3">
    <name type="scientific">Drosophila gunungcola</name>
    <name type="common">fruit fly</name>
    <dbReference type="NCBI Taxonomy" id="103775"/>
    <lineage>
        <taxon>Eukaryota</taxon>
        <taxon>Metazoa</taxon>
        <taxon>Ecdysozoa</taxon>
        <taxon>Arthropoda</taxon>
        <taxon>Hexapoda</taxon>
        <taxon>Insecta</taxon>
        <taxon>Pterygota</taxon>
        <taxon>Neoptera</taxon>
        <taxon>Endopterygota</taxon>
        <taxon>Diptera</taxon>
        <taxon>Brachycera</taxon>
        <taxon>Muscomorpha</taxon>
        <taxon>Ephydroidea</taxon>
        <taxon>Drosophilidae</taxon>
        <taxon>Drosophila</taxon>
        <taxon>Sophophora</taxon>
    </lineage>
</organism>
<accession>A0A9P9YDC6</accession>
<name>A0A9P9YDC6_9MUSC</name>
<feature type="non-terminal residue" evidence="2">
    <location>
        <position position="1"/>
    </location>
</feature>
<gene>
    <name evidence="2" type="ORF">M5D96_012597</name>
</gene>
<dbReference type="EMBL" id="JAMKOV010000065">
    <property type="protein sequence ID" value="KAI8034635.1"/>
    <property type="molecule type" value="Genomic_DNA"/>
</dbReference>
<evidence type="ECO:0000256" key="1">
    <source>
        <dbReference type="SAM" id="MobiDB-lite"/>
    </source>
</evidence>